<keyword evidence="6 8" id="KW-0807">Transducer</keyword>
<feature type="domain" description="HAMP" evidence="11">
    <location>
        <begin position="206"/>
        <end position="261"/>
    </location>
</feature>
<organism evidence="12 13">
    <name type="scientific">Heliorestis convoluta</name>
    <dbReference type="NCBI Taxonomy" id="356322"/>
    <lineage>
        <taxon>Bacteria</taxon>
        <taxon>Bacillati</taxon>
        <taxon>Bacillota</taxon>
        <taxon>Clostridia</taxon>
        <taxon>Eubacteriales</taxon>
        <taxon>Heliobacteriaceae</taxon>
        <taxon>Heliorestis</taxon>
    </lineage>
</organism>
<evidence type="ECO:0000256" key="8">
    <source>
        <dbReference type="PROSITE-ProRule" id="PRU00284"/>
    </source>
</evidence>
<dbReference type="KEGG" id="hcv:FTV88_0965"/>
<evidence type="ECO:0000259" key="11">
    <source>
        <dbReference type="PROSITE" id="PS50885"/>
    </source>
</evidence>
<dbReference type="InterPro" id="IPR029151">
    <property type="entry name" value="Sensor-like_sf"/>
</dbReference>
<comment type="similarity">
    <text evidence="7">Belongs to the methyl-accepting chemotaxis (MCP) protein family.</text>
</comment>
<dbReference type="PRINTS" id="PR00260">
    <property type="entry name" value="CHEMTRNSDUCR"/>
</dbReference>
<dbReference type="Pfam" id="PF00015">
    <property type="entry name" value="MCPsignal"/>
    <property type="match status" value="1"/>
</dbReference>
<evidence type="ECO:0000256" key="1">
    <source>
        <dbReference type="ARBA" id="ARBA00004651"/>
    </source>
</evidence>
<dbReference type="Gene3D" id="1.10.287.950">
    <property type="entry name" value="Methyl-accepting chemotaxis protein"/>
    <property type="match status" value="1"/>
</dbReference>
<evidence type="ECO:0000256" key="3">
    <source>
        <dbReference type="ARBA" id="ARBA00022692"/>
    </source>
</evidence>
<evidence type="ECO:0000256" key="9">
    <source>
        <dbReference type="SAM" id="Phobius"/>
    </source>
</evidence>
<keyword evidence="3 9" id="KW-0812">Transmembrane</keyword>
<keyword evidence="5 9" id="KW-0472">Membrane</keyword>
<evidence type="ECO:0000313" key="13">
    <source>
        <dbReference type="Proteomes" id="UP000366051"/>
    </source>
</evidence>
<gene>
    <name evidence="12" type="ORF">FTV88_0965</name>
</gene>
<dbReference type="SMART" id="SM00283">
    <property type="entry name" value="MA"/>
    <property type="match status" value="1"/>
</dbReference>
<dbReference type="OrthoDB" id="9814363at2"/>
<dbReference type="PROSITE" id="PS50885">
    <property type="entry name" value="HAMP"/>
    <property type="match status" value="1"/>
</dbReference>
<keyword evidence="4 9" id="KW-1133">Transmembrane helix</keyword>
<dbReference type="PANTHER" id="PTHR32089">
    <property type="entry name" value="METHYL-ACCEPTING CHEMOTAXIS PROTEIN MCPB"/>
    <property type="match status" value="1"/>
</dbReference>
<evidence type="ECO:0000256" key="4">
    <source>
        <dbReference type="ARBA" id="ARBA00022989"/>
    </source>
</evidence>
<dbReference type="EMBL" id="CP045875">
    <property type="protein sequence ID" value="QGG47117.1"/>
    <property type="molecule type" value="Genomic_DNA"/>
</dbReference>
<accession>A0A5Q2MX96</accession>
<dbReference type="PROSITE" id="PS50111">
    <property type="entry name" value="CHEMOTAXIS_TRANSDUC_2"/>
    <property type="match status" value="1"/>
</dbReference>
<dbReference type="InterPro" id="IPR004089">
    <property type="entry name" value="MCPsignal_dom"/>
</dbReference>
<dbReference type="Pfam" id="PF17202">
    <property type="entry name" value="sCache_3_3"/>
    <property type="match status" value="1"/>
</dbReference>
<sequence>MAKRMKIKQKMILFTLLLLITSLSLVGATSIWFMKSEGEVAFLEKAKSDLSLGYAFLDERWPGPWTVREENLYKGDILVNGNEEMVDAIAELSGGTVTIFLGDQRVTTNVVRDGARAVGTRASQEVIDTVLVQEQIYLNKANVVGVNYQTAYQPIFDANNQAIGMFYVGVNQEAIDKMVSNFSQALLLFLVGILAIAALLAYAFAAYIAKPIVATAKHLDQMANHDFSMDVDERYRQGKDEVAAMSRSLHSMNQKMRQVFGEISSMATTMAASTEEMAANTQNISSNMEETSASTEEISASMDSLSATAIAIDKASDEMTRYLRQLHDEAFSGKDRAREIEERAVRLEEKAIQSVDCTQQMYHNIDQEMQEAMKGAKVVHQIVTLADEISKIASQSNLLALNAAIEASRAGEQGRGFAIVADEVRNLSAHSAEMARNIQAVTKEVEAAIERLLQRSTELMSFLNGEVARDYEDFVSVGKQYRADAEAMQDLTEKTSLMSTEVLRSVEEVSKSMASVATMIEQVSYGTTEIAKGTDFTTQSSIQISEAATEQALIAEKLNEITNRFRF</sequence>
<evidence type="ECO:0000259" key="10">
    <source>
        <dbReference type="PROSITE" id="PS50111"/>
    </source>
</evidence>
<dbReference type="SMART" id="SM00304">
    <property type="entry name" value="HAMP"/>
    <property type="match status" value="1"/>
</dbReference>
<dbReference type="GO" id="GO:0007165">
    <property type="term" value="P:signal transduction"/>
    <property type="evidence" value="ECO:0007669"/>
    <property type="project" value="UniProtKB-KW"/>
</dbReference>
<comment type="subcellular location">
    <subcellularLocation>
        <location evidence="1">Cell membrane</location>
        <topology evidence="1">Multi-pass membrane protein</topology>
    </subcellularLocation>
</comment>
<evidence type="ECO:0000256" key="5">
    <source>
        <dbReference type="ARBA" id="ARBA00023136"/>
    </source>
</evidence>
<dbReference type="SUPFAM" id="SSF103190">
    <property type="entry name" value="Sensory domain-like"/>
    <property type="match status" value="1"/>
</dbReference>
<dbReference type="PANTHER" id="PTHR32089:SF112">
    <property type="entry name" value="LYSOZYME-LIKE PROTEIN-RELATED"/>
    <property type="match status" value="1"/>
</dbReference>
<feature type="transmembrane region" description="Helical" evidence="9">
    <location>
        <begin position="185"/>
        <end position="209"/>
    </location>
</feature>
<dbReference type="SUPFAM" id="SSF58104">
    <property type="entry name" value="Methyl-accepting chemotaxis protein (MCP) signaling domain"/>
    <property type="match status" value="2"/>
</dbReference>
<dbReference type="GO" id="GO:0005886">
    <property type="term" value="C:plasma membrane"/>
    <property type="evidence" value="ECO:0007669"/>
    <property type="project" value="UniProtKB-SubCell"/>
</dbReference>
<protein>
    <submittedName>
        <fullName evidence="12">Methyl-accepting chemotaxis protein</fullName>
    </submittedName>
</protein>
<keyword evidence="2" id="KW-1003">Cell membrane</keyword>
<feature type="domain" description="Methyl-accepting transducer" evidence="10">
    <location>
        <begin position="266"/>
        <end position="531"/>
    </location>
</feature>
<dbReference type="InterPro" id="IPR004090">
    <property type="entry name" value="Chemotax_Me-accpt_rcpt"/>
</dbReference>
<evidence type="ECO:0000256" key="2">
    <source>
        <dbReference type="ARBA" id="ARBA00022475"/>
    </source>
</evidence>
<dbReference type="GO" id="GO:0006935">
    <property type="term" value="P:chemotaxis"/>
    <property type="evidence" value="ECO:0007669"/>
    <property type="project" value="InterPro"/>
</dbReference>
<dbReference type="Proteomes" id="UP000366051">
    <property type="component" value="Chromosome"/>
</dbReference>
<evidence type="ECO:0000313" key="12">
    <source>
        <dbReference type="EMBL" id="QGG47117.1"/>
    </source>
</evidence>
<dbReference type="GO" id="GO:0004888">
    <property type="term" value="F:transmembrane signaling receptor activity"/>
    <property type="evidence" value="ECO:0007669"/>
    <property type="project" value="InterPro"/>
</dbReference>
<reference evidence="13" key="1">
    <citation type="submission" date="2019-11" db="EMBL/GenBank/DDBJ databases">
        <title>Genome sequence of Heliorestis convoluta strain HH, an alkaliphilic and minimalistic phototrophic bacterium from a soda lake in Egypt.</title>
        <authorList>
            <person name="Dewey E.D."/>
            <person name="Stokes L.M."/>
            <person name="Burchell B.M."/>
            <person name="Shaffer K.N."/>
            <person name="Huntington A.M."/>
            <person name="Baker J.M."/>
            <person name="Nadendla S."/>
            <person name="Giglio M.G."/>
            <person name="Touchman J.W."/>
            <person name="Blankenship R.E."/>
            <person name="Madigan M.T."/>
            <person name="Sattley W.M."/>
        </authorList>
    </citation>
    <scope>NUCLEOTIDE SEQUENCE [LARGE SCALE GENOMIC DNA]</scope>
    <source>
        <strain evidence="13">HH</strain>
    </source>
</reference>
<evidence type="ECO:0000256" key="7">
    <source>
        <dbReference type="ARBA" id="ARBA00029447"/>
    </source>
</evidence>
<name>A0A5Q2MX96_9FIRM</name>
<keyword evidence="13" id="KW-1185">Reference proteome</keyword>
<evidence type="ECO:0000256" key="6">
    <source>
        <dbReference type="ARBA" id="ARBA00023224"/>
    </source>
</evidence>
<dbReference type="InterPro" id="IPR033463">
    <property type="entry name" value="sCache_3"/>
</dbReference>
<dbReference type="InterPro" id="IPR003660">
    <property type="entry name" value="HAMP_dom"/>
</dbReference>
<proteinExistence type="inferred from homology"/>
<dbReference type="AlphaFoldDB" id="A0A5Q2MX96"/>